<keyword evidence="3" id="KW-1185">Reference proteome</keyword>
<reference evidence="2 3" key="1">
    <citation type="journal article" date="2023" name="Mol. Biol. Evol.">
        <title>Genomics of Secondarily Temperate Adaptation in the Only Non-Antarctic Icefish.</title>
        <authorList>
            <person name="Rivera-Colon A.G."/>
            <person name="Rayamajhi N."/>
            <person name="Minhas B.F."/>
            <person name="Madrigal G."/>
            <person name="Bilyk K.T."/>
            <person name="Yoon V."/>
            <person name="Hune M."/>
            <person name="Gregory S."/>
            <person name="Cheng C.H.C."/>
            <person name="Catchen J.M."/>
        </authorList>
    </citation>
    <scope>NUCLEOTIDE SEQUENCE [LARGE SCALE GENOMIC DNA]</scope>
    <source>
        <tissue evidence="2">White muscle</tissue>
    </source>
</reference>
<dbReference type="EMBL" id="JAURVH010001533">
    <property type="protein sequence ID" value="KAK5898353.1"/>
    <property type="molecule type" value="Genomic_DNA"/>
</dbReference>
<dbReference type="AlphaFoldDB" id="A0AAN8CAB6"/>
<gene>
    <name evidence="2" type="ORF">CgunFtcFv8_015777</name>
</gene>
<feature type="region of interest" description="Disordered" evidence="1">
    <location>
        <begin position="36"/>
        <end position="86"/>
    </location>
</feature>
<protein>
    <submittedName>
        <fullName evidence="2">Uncharacterized protein</fullName>
    </submittedName>
</protein>
<organism evidence="2 3">
    <name type="scientific">Champsocephalus gunnari</name>
    <name type="common">Mackerel icefish</name>
    <dbReference type="NCBI Taxonomy" id="52237"/>
    <lineage>
        <taxon>Eukaryota</taxon>
        <taxon>Metazoa</taxon>
        <taxon>Chordata</taxon>
        <taxon>Craniata</taxon>
        <taxon>Vertebrata</taxon>
        <taxon>Euteleostomi</taxon>
        <taxon>Actinopterygii</taxon>
        <taxon>Neopterygii</taxon>
        <taxon>Teleostei</taxon>
        <taxon>Neoteleostei</taxon>
        <taxon>Acanthomorphata</taxon>
        <taxon>Eupercaria</taxon>
        <taxon>Perciformes</taxon>
        <taxon>Notothenioidei</taxon>
        <taxon>Channichthyidae</taxon>
        <taxon>Champsocephalus</taxon>
    </lineage>
</organism>
<dbReference type="Proteomes" id="UP001331515">
    <property type="component" value="Unassembled WGS sequence"/>
</dbReference>
<evidence type="ECO:0000313" key="3">
    <source>
        <dbReference type="Proteomes" id="UP001331515"/>
    </source>
</evidence>
<accession>A0AAN8CAB6</accession>
<evidence type="ECO:0000256" key="1">
    <source>
        <dbReference type="SAM" id="MobiDB-lite"/>
    </source>
</evidence>
<sequence>MYMILFLEQGKVEEVALAFIRGLRLHPPLPQLLHRDQRWGKGARGRAKPKPDPLFRGSDGWKSQGNLPSTPAPVIRPSMCQSSPTR</sequence>
<name>A0AAN8CAB6_CHAGU</name>
<evidence type="ECO:0000313" key="2">
    <source>
        <dbReference type="EMBL" id="KAK5898353.1"/>
    </source>
</evidence>
<comment type="caution">
    <text evidence="2">The sequence shown here is derived from an EMBL/GenBank/DDBJ whole genome shotgun (WGS) entry which is preliminary data.</text>
</comment>
<proteinExistence type="predicted"/>